<feature type="region of interest" description="Disordered" evidence="1">
    <location>
        <begin position="31"/>
        <end position="53"/>
    </location>
</feature>
<keyword evidence="3" id="KW-1185">Reference proteome</keyword>
<sequence length="182" mass="19960">MYKFYPNDPTRAAYRQSENDLLPAEKELVSDFWHPPPLGRSPPPKPSSPSGRQPLRAYFDIEIKWTKPQEAALVAANLAASTRTTWTLHPTSTARLQQGPKWNGRMLKGDLRGWWGLMGLVREGAQGEPQEQGQDSRPLASSPPANPMRAMTVRLDLVEAAGQGAGVCAIDLTGINSDKEDG</sequence>
<evidence type="ECO:0000256" key="1">
    <source>
        <dbReference type="SAM" id="MobiDB-lite"/>
    </source>
</evidence>
<evidence type="ECO:0000313" key="2">
    <source>
        <dbReference type="EMBL" id="ODN76457.1"/>
    </source>
</evidence>
<accession>A0A1E3HJC7</accession>
<dbReference type="RefSeq" id="XP_019027972.1">
    <property type="nucleotide sequence ID" value="XM_019180025.1"/>
</dbReference>
<proteinExistence type="predicted"/>
<comment type="caution">
    <text evidence="2">The sequence shown here is derived from an EMBL/GenBank/DDBJ whole genome shotgun (WGS) entry which is preliminary data.</text>
</comment>
<feature type="region of interest" description="Disordered" evidence="1">
    <location>
        <begin position="125"/>
        <end position="147"/>
    </location>
</feature>
<protein>
    <submittedName>
        <fullName evidence="2">Uncharacterized protein</fullName>
    </submittedName>
</protein>
<dbReference type="OrthoDB" id="10594482at2759"/>
<evidence type="ECO:0000313" key="3">
    <source>
        <dbReference type="Proteomes" id="UP000094819"/>
    </source>
</evidence>
<dbReference type="EMBL" id="AWGH01000051">
    <property type="protein sequence ID" value="ODN76457.1"/>
    <property type="molecule type" value="Genomic_DNA"/>
</dbReference>
<feature type="compositionally biased region" description="Pro residues" evidence="1">
    <location>
        <begin position="34"/>
        <end position="47"/>
    </location>
</feature>
<dbReference type="Proteomes" id="UP000094819">
    <property type="component" value="Unassembled WGS sequence"/>
</dbReference>
<gene>
    <name evidence="2" type="ORF">L198_08052</name>
</gene>
<dbReference type="GeneID" id="30197263"/>
<feature type="region of interest" description="Disordered" evidence="1">
    <location>
        <begin position="1"/>
        <end position="20"/>
    </location>
</feature>
<dbReference type="AlphaFoldDB" id="A0A1E3HJC7"/>
<reference evidence="2 3" key="1">
    <citation type="submission" date="2016-06" db="EMBL/GenBank/DDBJ databases">
        <title>Evolution of pathogenesis and genome organization in the Tremellales.</title>
        <authorList>
            <person name="Cuomo C."/>
            <person name="Litvintseva A."/>
            <person name="Heitman J."/>
            <person name="Chen Y."/>
            <person name="Sun S."/>
            <person name="Springer D."/>
            <person name="Dromer F."/>
            <person name="Young S."/>
            <person name="Zeng Q."/>
            <person name="Chapman S."/>
            <person name="Gujja S."/>
            <person name="Saif S."/>
            <person name="Birren B."/>
        </authorList>
    </citation>
    <scope>NUCLEOTIDE SEQUENCE [LARGE SCALE GENOMIC DNA]</scope>
    <source>
        <strain evidence="2 3">CBS 7118</strain>
    </source>
</reference>
<name>A0A1E3HJC7_9TREE</name>
<organism evidence="2 3">
    <name type="scientific">Cryptococcus wingfieldii CBS 7118</name>
    <dbReference type="NCBI Taxonomy" id="1295528"/>
    <lineage>
        <taxon>Eukaryota</taxon>
        <taxon>Fungi</taxon>
        <taxon>Dikarya</taxon>
        <taxon>Basidiomycota</taxon>
        <taxon>Agaricomycotina</taxon>
        <taxon>Tremellomycetes</taxon>
        <taxon>Tremellales</taxon>
        <taxon>Cryptococcaceae</taxon>
        <taxon>Cryptococcus</taxon>
    </lineage>
</organism>